<reference evidence="1" key="1">
    <citation type="submission" date="2020-05" db="EMBL/GenBank/DDBJ databases">
        <authorList>
            <person name="Chiriac C."/>
            <person name="Salcher M."/>
            <person name="Ghai R."/>
            <person name="Kavagutti S V."/>
        </authorList>
    </citation>
    <scope>NUCLEOTIDE SEQUENCE</scope>
</reference>
<evidence type="ECO:0000313" key="1">
    <source>
        <dbReference type="EMBL" id="CAB4536911.1"/>
    </source>
</evidence>
<sequence length="66" mass="6934">MPTIHPVLDAGTPCAGHTVEMAAAVAPGGDRCVLDGAKALAMTVIDHRTDPELREQERVAWEAGAR</sequence>
<organism evidence="1">
    <name type="scientific">freshwater metagenome</name>
    <dbReference type="NCBI Taxonomy" id="449393"/>
    <lineage>
        <taxon>unclassified sequences</taxon>
        <taxon>metagenomes</taxon>
        <taxon>ecological metagenomes</taxon>
    </lineage>
</organism>
<protein>
    <submittedName>
        <fullName evidence="1">Unannotated protein</fullName>
    </submittedName>
</protein>
<gene>
    <name evidence="1" type="ORF">UFOPK1493_00054</name>
</gene>
<proteinExistence type="predicted"/>
<dbReference type="AlphaFoldDB" id="A0A6J6BD63"/>
<dbReference type="EMBL" id="CAEZSR010000001">
    <property type="protein sequence ID" value="CAB4536911.1"/>
    <property type="molecule type" value="Genomic_DNA"/>
</dbReference>
<name>A0A6J6BD63_9ZZZZ</name>
<accession>A0A6J6BD63</accession>
<dbReference type="Gene3D" id="3.40.630.10">
    <property type="entry name" value="Zn peptidases"/>
    <property type="match status" value="1"/>
</dbReference>